<feature type="region of interest" description="Disordered" evidence="1">
    <location>
        <begin position="61"/>
        <end position="119"/>
    </location>
</feature>
<evidence type="ECO:0000313" key="3">
    <source>
        <dbReference type="EMBL" id="QLH81848.1"/>
    </source>
</evidence>
<evidence type="ECO:0000256" key="2">
    <source>
        <dbReference type="SAM" id="Phobius"/>
    </source>
</evidence>
<feature type="transmembrane region" description="Helical" evidence="2">
    <location>
        <begin position="13"/>
        <end position="39"/>
    </location>
</feature>
<keyword evidence="2" id="KW-0472">Membrane</keyword>
<dbReference type="GeneID" id="56082829"/>
<dbReference type="KEGG" id="hpel:HZS54_09530"/>
<protein>
    <recommendedName>
        <fullName evidence="5">Preprotein translocase subunit TatA</fullName>
    </recommendedName>
</protein>
<gene>
    <name evidence="3" type="ORF">HZS54_09530</name>
</gene>
<feature type="compositionally biased region" description="Acidic residues" evidence="1">
    <location>
        <begin position="86"/>
        <end position="102"/>
    </location>
</feature>
<evidence type="ECO:0000256" key="1">
    <source>
        <dbReference type="SAM" id="MobiDB-lite"/>
    </source>
</evidence>
<dbReference type="Proteomes" id="UP000509346">
    <property type="component" value="Chromosome"/>
</dbReference>
<reference evidence="3 4" key="1">
    <citation type="submission" date="2020-07" db="EMBL/GenBank/DDBJ databases">
        <title>Halosimplex litoreum sp. nov. and Halosimplex rubrum sp. nov., isolated from different salt environments.</title>
        <authorList>
            <person name="Cui H."/>
        </authorList>
    </citation>
    <scope>NUCLEOTIDE SEQUENCE [LARGE SCALE GENOMIC DNA]</scope>
    <source>
        <strain evidence="3 4">R2</strain>
    </source>
</reference>
<proteinExistence type="predicted"/>
<keyword evidence="2" id="KW-0812">Transmembrane</keyword>
<dbReference type="AlphaFoldDB" id="A0A7D5T4X4"/>
<accession>A0A7D5T4X4</accession>
<dbReference type="RefSeq" id="WP_179922247.1">
    <property type="nucleotide sequence ID" value="NZ_CP058909.1"/>
</dbReference>
<organism evidence="3 4">
    <name type="scientific">Halosimplex pelagicum</name>
    <dbReference type="NCBI Taxonomy" id="869886"/>
    <lineage>
        <taxon>Archaea</taxon>
        <taxon>Methanobacteriati</taxon>
        <taxon>Methanobacteriota</taxon>
        <taxon>Stenosarchaea group</taxon>
        <taxon>Halobacteria</taxon>
        <taxon>Halobacteriales</taxon>
        <taxon>Haloarculaceae</taxon>
        <taxon>Halosimplex</taxon>
    </lineage>
</organism>
<dbReference type="EMBL" id="CP058909">
    <property type="protein sequence ID" value="QLH81848.1"/>
    <property type="molecule type" value="Genomic_DNA"/>
</dbReference>
<keyword evidence="2" id="KW-1133">Transmembrane helix</keyword>
<feature type="compositionally biased region" description="Acidic residues" evidence="1">
    <location>
        <begin position="64"/>
        <end position="75"/>
    </location>
</feature>
<name>A0A7D5T4X4_9EURY</name>
<evidence type="ECO:0000313" key="4">
    <source>
        <dbReference type="Proteomes" id="UP000509346"/>
    </source>
</evidence>
<dbReference type="OrthoDB" id="242638at2157"/>
<feature type="compositionally biased region" description="Basic and acidic residues" evidence="1">
    <location>
        <begin position="103"/>
        <end position="119"/>
    </location>
</feature>
<keyword evidence="4" id="KW-1185">Reference proteome</keyword>
<evidence type="ECO:0008006" key="5">
    <source>
        <dbReference type="Google" id="ProtNLM"/>
    </source>
</evidence>
<sequence length="119" mass="12573">MLLQLGMPGGLELLVVLVMGLLMFGLPLVLVAVLGALWLRADDDHDERIRQLETEIARLHAQVGDDDGATADEFTDPGAADRPTDDAPDSPTDDAPDSPTDDAADRSPDGGRDPDRDGG</sequence>